<sequence>MNRECGEISTLINNLLTVGSKQKDGIKEINKRYEEYLARHETLQQKRKELSSQIGLLAAKRIQITAFLRELDKLDGLMKEFDPLVFQATVNYLKVNSDCTVTFVFRDGTELAWTIQNGVRKYAKRKKGDCNTSTQTANKEE</sequence>
<comment type="caution">
    <text evidence="2">The sequence shown here is derived from an EMBL/GenBank/DDBJ whole genome shotgun (WGS) entry which is preliminary data.</text>
</comment>
<evidence type="ECO:0000313" key="2">
    <source>
        <dbReference type="EMBL" id="MPM19779.1"/>
    </source>
</evidence>
<reference evidence="2" key="1">
    <citation type="submission" date="2019-08" db="EMBL/GenBank/DDBJ databases">
        <authorList>
            <person name="Kucharzyk K."/>
            <person name="Murdoch R.W."/>
            <person name="Higgins S."/>
            <person name="Loffler F."/>
        </authorList>
    </citation>
    <scope>NUCLEOTIDE SEQUENCE</scope>
</reference>
<name>A0A644XUM4_9ZZZZ</name>
<protein>
    <submittedName>
        <fullName evidence="2">Uncharacterized protein</fullName>
    </submittedName>
</protein>
<keyword evidence="1" id="KW-0175">Coiled coil</keyword>
<gene>
    <name evidence="2" type="ORF">SDC9_66205</name>
</gene>
<organism evidence="2">
    <name type="scientific">bioreactor metagenome</name>
    <dbReference type="NCBI Taxonomy" id="1076179"/>
    <lineage>
        <taxon>unclassified sequences</taxon>
        <taxon>metagenomes</taxon>
        <taxon>ecological metagenomes</taxon>
    </lineage>
</organism>
<feature type="coiled-coil region" evidence="1">
    <location>
        <begin position="26"/>
        <end position="53"/>
    </location>
</feature>
<accession>A0A644XUM4</accession>
<dbReference type="EMBL" id="VSSQ01003243">
    <property type="protein sequence ID" value="MPM19779.1"/>
    <property type="molecule type" value="Genomic_DNA"/>
</dbReference>
<evidence type="ECO:0000256" key="1">
    <source>
        <dbReference type="SAM" id="Coils"/>
    </source>
</evidence>
<proteinExistence type="predicted"/>
<dbReference type="AlphaFoldDB" id="A0A644XUM4"/>